<evidence type="ECO:0000259" key="4">
    <source>
        <dbReference type="Pfam" id="PF04355"/>
    </source>
</evidence>
<dbReference type="Pfam" id="PF04355">
    <property type="entry name" value="BamE"/>
    <property type="match status" value="1"/>
</dbReference>
<dbReference type="EMBL" id="RKQK01000001">
    <property type="protein sequence ID" value="RPE71631.1"/>
    <property type="molecule type" value="Genomic_DNA"/>
</dbReference>
<keyword evidence="3" id="KW-1133">Transmembrane helix</keyword>
<dbReference type="InterPro" id="IPR007450">
    <property type="entry name" value="BamE_dom"/>
</dbReference>
<sequence>MLKMNDTYQQTSWTGIALKAVVMLLAVLTLTACVAQYRNHGYTPNDADLAQIVVGKDTKDTVRNAIGVPQSEGLLADSAWYYVRSQFKHLGAYAPKEVDRQVLAISFDTSGRVSNVERYGLEDGQVVTLSRRVTVSNVQGTTFLKQLFGNLGQVSAEQLLQ</sequence>
<keyword evidence="2 3" id="KW-0472">Membrane</keyword>
<evidence type="ECO:0000256" key="1">
    <source>
        <dbReference type="ARBA" id="ARBA00022729"/>
    </source>
</evidence>
<dbReference type="GO" id="GO:0019867">
    <property type="term" value="C:outer membrane"/>
    <property type="evidence" value="ECO:0007669"/>
    <property type="project" value="InterPro"/>
</dbReference>
<dbReference type="Gene3D" id="3.30.1450.10">
    <property type="match status" value="1"/>
</dbReference>
<keyword evidence="6" id="KW-1185">Reference proteome</keyword>
<evidence type="ECO:0000313" key="5">
    <source>
        <dbReference type="EMBL" id="RPE71631.1"/>
    </source>
</evidence>
<gene>
    <name evidence="5" type="ORF">EDD53_0755</name>
</gene>
<dbReference type="InterPro" id="IPR037873">
    <property type="entry name" value="BamE-like"/>
</dbReference>
<dbReference type="Proteomes" id="UP000269689">
    <property type="component" value="Unassembled WGS sequence"/>
</dbReference>
<reference evidence="5 6" key="1">
    <citation type="submission" date="2018-11" db="EMBL/GenBank/DDBJ databases">
        <title>Genomic Encyclopedia of Type Strains, Phase IV (KMG-IV): sequencing the most valuable type-strain genomes for metagenomic binning, comparative biology and taxonomic classification.</title>
        <authorList>
            <person name="Goeker M."/>
        </authorList>
    </citation>
    <scope>NUCLEOTIDE SEQUENCE [LARGE SCALE GENOMIC DNA]</scope>
    <source>
        <strain evidence="5 6">DSM 104731</strain>
    </source>
</reference>
<evidence type="ECO:0000256" key="3">
    <source>
        <dbReference type="SAM" id="Phobius"/>
    </source>
</evidence>
<dbReference type="AlphaFoldDB" id="A0A3N4UVU5"/>
<protein>
    <submittedName>
        <fullName evidence="5">Beta-barrel assembly machine subunit BamE</fullName>
    </submittedName>
</protein>
<evidence type="ECO:0000256" key="2">
    <source>
        <dbReference type="ARBA" id="ARBA00023136"/>
    </source>
</evidence>
<keyword evidence="3" id="KW-0812">Transmembrane</keyword>
<keyword evidence="1" id="KW-0732">Signal</keyword>
<proteinExistence type="predicted"/>
<feature type="domain" description="Outer membrane protein assembly factor BamE" evidence="4">
    <location>
        <begin position="41"/>
        <end position="116"/>
    </location>
</feature>
<organism evidence="5 6">
    <name type="scientific">Pacificibacter maritimus</name>
    <dbReference type="NCBI Taxonomy" id="762213"/>
    <lineage>
        <taxon>Bacteria</taxon>
        <taxon>Pseudomonadati</taxon>
        <taxon>Pseudomonadota</taxon>
        <taxon>Alphaproteobacteria</taxon>
        <taxon>Rhodobacterales</taxon>
        <taxon>Roseobacteraceae</taxon>
        <taxon>Pacificibacter</taxon>
    </lineage>
</organism>
<evidence type="ECO:0000313" key="6">
    <source>
        <dbReference type="Proteomes" id="UP000269689"/>
    </source>
</evidence>
<feature type="transmembrane region" description="Helical" evidence="3">
    <location>
        <begin position="12"/>
        <end position="35"/>
    </location>
</feature>
<accession>A0A3N4UVU5</accession>
<comment type="caution">
    <text evidence="5">The sequence shown here is derived from an EMBL/GenBank/DDBJ whole genome shotgun (WGS) entry which is preliminary data.</text>
</comment>
<dbReference type="PROSITE" id="PS51257">
    <property type="entry name" value="PROKAR_LIPOPROTEIN"/>
    <property type="match status" value="1"/>
</dbReference>
<name>A0A3N4UVU5_9RHOB</name>